<feature type="region of interest" description="Disordered" evidence="3">
    <location>
        <begin position="501"/>
        <end position="609"/>
    </location>
</feature>
<dbReference type="EMBL" id="BEGY01000160">
    <property type="protein sequence ID" value="GAX85287.1"/>
    <property type="molecule type" value="Genomic_DNA"/>
</dbReference>
<keyword evidence="4" id="KW-0732">Signal</keyword>
<accession>A0A250XQE1</accession>
<evidence type="ECO:0000313" key="7">
    <source>
        <dbReference type="Proteomes" id="UP000232323"/>
    </source>
</evidence>
<dbReference type="GO" id="GO:0008233">
    <property type="term" value="F:peptidase activity"/>
    <property type="evidence" value="ECO:0007669"/>
    <property type="project" value="UniProtKB-KW"/>
</dbReference>
<dbReference type="AlphaFoldDB" id="A0A250XQE1"/>
<reference evidence="6 7" key="1">
    <citation type="submission" date="2017-08" db="EMBL/GenBank/DDBJ databases">
        <title>Acidophilic green algal genome provides insights into adaptation to an acidic environment.</title>
        <authorList>
            <person name="Hirooka S."/>
            <person name="Hirose Y."/>
            <person name="Kanesaki Y."/>
            <person name="Higuchi S."/>
            <person name="Fujiwara T."/>
            <person name="Onuma R."/>
            <person name="Era A."/>
            <person name="Ohbayashi R."/>
            <person name="Uzuka A."/>
            <person name="Nozaki H."/>
            <person name="Yoshikawa H."/>
            <person name="Miyagishima S.Y."/>
        </authorList>
    </citation>
    <scope>NUCLEOTIDE SEQUENCE [LARGE SCALE GENOMIC DNA]</scope>
    <source>
        <strain evidence="6 7">NIES-2499</strain>
    </source>
</reference>
<evidence type="ECO:0000256" key="4">
    <source>
        <dbReference type="SAM" id="SignalP"/>
    </source>
</evidence>
<dbReference type="InterPro" id="IPR051708">
    <property type="entry name" value="Plant_Aspart_Prot_A1"/>
</dbReference>
<organism evidence="6 7">
    <name type="scientific">Chlamydomonas eustigma</name>
    <dbReference type="NCBI Taxonomy" id="1157962"/>
    <lineage>
        <taxon>Eukaryota</taxon>
        <taxon>Viridiplantae</taxon>
        <taxon>Chlorophyta</taxon>
        <taxon>core chlorophytes</taxon>
        <taxon>Chlorophyceae</taxon>
        <taxon>CS clade</taxon>
        <taxon>Chlamydomonadales</taxon>
        <taxon>Chlamydomonadaceae</taxon>
        <taxon>Chlamydomonas</taxon>
    </lineage>
</organism>
<keyword evidence="7" id="KW-1185">Reference proteome</keyword>
<feature type="domain" description="Peptidase A1" evidence="5">
    <location>
        <begin position="83"/>
        <end position="488"/>
    </location>
</feature>
<feature type="compositionally biased region" description="Polar residues" evidence="3">
    <location>
        <begin position="548"/>
        <end position="559"/>
    </location>
</feature>
<dbReference type="PANTHER" id="PTHR47967">
    <property type="entry name" value="OS07G0603500 PROTEIN-RELATED"/>
    <property type="match status" value="1"/>
</dbReference>
<feature type="signal peptide" evidence="4">
    <location>
        <begin position="1"/>
        <end position="26"/>
    </location>
</feature>
<dbReference type="STRING" id="1157962.A0A250XQE1"/>
<sequence>MYSILNLGAIMLTTMLIQLKDNSADAHPEVLTQLGGGLVAGGLYHLKKETPLSSRKRLYHRLKSRHLMTSISETTAALGLGQYAAQLILNGDTVHAVVDTGSGVSQLACTGSQIQGASSSLVIYDPATATPPFTLVPQDSTTCTTLCPHTNGCYSNPVVAGACEYLYQYGGGNALEGRAYTANLTFPSTISNLSFPNYLFGCSFKTSTNPYMYTNYNALFGMDWESTSMWNQMTAISKGTISDTLHLCLGDGGVKANTTAASQSGVIVFGNSNSVTVTGASAGGKVVNVTMYDSHNLLDSNGKPLLFPPSMWVSLNSFSLVSSTGEVTALSMSSSNYYLMDTGTSEILLVQDAFDSLNKAFCPAVTALTNSTYNILCKFFKSNGLFEVEVQGAADIFTKTQLNDLFPTLSFNLANSTSPVSLRPSAYMILAQYDIQKSASSSSSSRYLLYIIAINTIGAGTNQGILGNAFMTDLLIQQTQSTLQLSLTEVLTCDDVSYASNSSRQHAAPSGNKRPYPAPSSTSSAVSRPPGVRSSPIPPVIVEPPSRNNNGTSRISTTSPPMPKKSKKKNPPHAAKKGNNKKKGNSKKPRSKSKHTTKQLKLSGNCMKL</sequence>
<feature type="chain" id="PRO_5013146133" description="Peptidase A1 domain-containing protein" evidence="4">
    <location>
        <begin position="27"/>
        <end position="609"/>
    </location>
</feature>
<keyword evidence="2" id="KW-0378">Hydrolase</keyword>
<dbReference type="InterPro" id="IPR021109">
    <property type="entry name" value="Peptidase_aspartic_dom_sf"/>
</dbReference>
<evidence type="ECO:0000259" key="5">
    <source>
        <dbReference type="PROSITE" id="PS51767"/>
    </source>
</evidence>
<evidence type="ECO:0000256" key="3">
    <source>
        <dbReference type="SAM" id="MobiDB-lite"/>
    </source>
</evidence>
<comment type="caution">
    <text evidence="6">The sequence shown here is derived from an EMBL/GenBank/DDBJ whole genome shotgun (WGS) entry which is preliminary data.</text>
</comment>
<gene>
    <name evidence="6" type="ORF">CEUSTIGMA_g12704.t1</name>
</gene>
<protein>
    <recommendedName>
        <fullName evidence="5">Peptidase A1 domain-containing protein</fullName>
    </recommendedName>
</protein>
<feature type="compositionally biased region" description="Basic residues" evidence="3">
    <location>
        <begin position="564"/>
        <end position="598"/>
    </location>
</feature>
<dbReference type="Gene3D" id="2.40.70.10">
    <property type="entry name" value="Acid Proteases"/>
    <property type="match status" value="2"/>
</dbReference>
<keyword evidence="1" id="KW-0645">Protease</keyword>
<feature type="compositionally biased region" description="Low complexity" evidence="3">
    <location>
        <begin position="523"/>
        <end position="535"/>
    </location>
</feature>
<name>A0A250XQE1_9CHLO</name>
<dbReference type="GO" id="GO:0006508">
    <property type="term" value="P:proteolysis"/>
    <property type="evidence" value="ECO:0007669"/>
    <property type="project" value="UniProtKB-KW"/>
</dbReference>
<dbReference type="PROSITE" id="PS51767">
    <property type="entry name" value="PEPTIDASE_A1"/>
    <property type="match status" value="1"/>
</dbReference>
<dbReference type="PANTHER" id="PTHR47967:SF128">
    <property type="entry name" value="ASPARTIC PROTEINASE CDR1-LIKE"/>
    <property type="match status" value="1"/>
</dbReference>
<evidence type="ECO:0000256" key="1">
    <source>
        <dbReference type="ARBA" id="ARBA00022670"/>
    </source>
</evidence>
<dbReference type="Proteomes" id="UP000232323">
    <property type="component" value="Unassembled WGS sequence"/>
</dbReference>
<dbReference type="GO" id="GO:0005576">
    <property type="term" value="C:extracellular region"/>
    <property type="evidence" value="ECO:0007669"/>
    <property type="project" value="TreeGrafter"/>
</dbReference>
<evidence type="ECO:0000313" key="6">
    <source>
        <dbReference type="EMBL" id="GAX85287.1"/>
    </source>
</evidence>
<evidence type="ECO:0000256" key="2">
    <source>
        <dbReference type="ARBA" id="ARBA00022801"/>
    </source>
</evidence>
<proteinExistence type="predicted"/>
<dbReference type="SUPFAM" id="SSF50630">
    <property type="entry name" value="Acid proteases"/>
    <property type="match status" value="1"/>
</dbReference>
<dbReference type="InterPro" id="IPR033121">
    <property type="entry name" value="PEPTIDASE_A1"/>
</dbReference>